<name>A0A0F8XIL8_9ZZZZ</name>
<dbReference type="InterPro" id="IPR001882">
    <property type="entry name" value="Biotin_BS"/>
</dbReference>
<dbReference type="InterPro" id="IPR050709">
    <property type="entry name" value="Biotin_Carboxyl_Carrier/Decarb"/>
</dbReference>
<dbReference type="PROSITE" id="PS00188">
    <property type="entry name" value="BIOTIN"/>
    <property type="match status" value="1"/>
</dbReference>
<accession>A0A0F8XIL8</accession>
<dbReference type="PANTHER" id="PTHR45266:SF3">
    <property type="entry name" value="OXALOACETATE DECARBOXYLASE ALPHA CHAIN"/>
    <property type="match status" value="1"/>
</dbReference>
<feature type="non-terminal residue" evidence="3">
    <location>
        <position position="1"/>
    </location>
</feature>
<keyword evidence="1" id="KW-0092">Biotin</keyword>
<dbReference type="PROSITE" id="PS50968">
    <property type="entry name" value="BIOTINYL_LIPOYL"/>
    <property type="match status" value="1"/>
</dbReference>
<dbReference type="Gene3D" id="2.40.50.100">
    <property type="match status" value="1"/>
</dbReference>
<dbReference type="InterPro" id="IPR000089">
    <property type="entry name" value="Biotin_lipoyl"/>
</dbReference>
<proteinExistence type="predicted"/>
<evidence type="ECO:0000259" key="2">
    <source>
        <dbReference type="PROSITE" id="PS50968"/>
    </source>
</evidence>
<dbReference type="SUPFAM" id="SSF51230">
    <property type="entry name" value="Single hybrid motif"/>
    <property type="match status" value="1"/>
</dbReference>
<sequence length="104" mass="11291">TITVMYKALQSRYDIIDKHYVSEHESDALPLAAPLNGTVVKHLVDVGSQITKGDAVVIIEAMKMEYTLTAPHDGVLQSYCFAEGELVSHGALLAIVTDESTTDE</sequence>
<reference evidence="3" key="1">
    <citation type="journal article" date="2015" name="Nature">
        <title>Complex archaea that bridge the gap between prokaryotes and eukaryotes.</title>
        <authorList>
            <person name="Spang A."/>
            <person name="Saw J.H."/>
            <person name="Jorgensen S.L."/>
            <person name="Zaremba-Niedzwiedzka K."/>
            <person name="Martijn J."/>
            <person name="Lind A.E."/>
            <person name="van Eijk R."/>
            <person name="Schleper C."/>
            <person name="Guy L."/>
            <person name="Ettema T.J."/>
        </authorList>
    </citation>
    <scope>NUCLEOTIDE SEQUENCE</scope>
</reference>
<dbReference type="InterPro" id="IPR011053">
    <property type="entry name" value="Single_hybrid_motif"/>
</dbReference>
<feature type="domain" description="Lipoyl-binding" evidence="2">
    <location>
        <begin position="24"/>
        <end position="97"/>
    </location>
</feature>
<dbReference type="PANTHER" id="PTHR45266">
    <property type="entry name" value="OXALOACETATE DECARBOXYLASE ALPHA CHAIN"/>
    <property type="match status" value="1"/>
</dbReference>
<gene>
    <name evidence="3" type="ORF">LCGC14_2939060</name>
</gene>
<evidence type="ECO:0000313" key="3">
    <source>
        <dbReference type="EMBL" id="KKK68937.1"/>
    </source>
</evidence>
<dbReference type="Pfam" id="PF00364">
    <property type="entry name" value="Biotin_lipoyl"/>
    <property type="match status" value="1"/>
</dbReference>
<protein>
    <recommendedName>
        <fullName evidence="2">Lipoyl-binding domain-containing protein</fullName>
    </recommendedName>
</protein>
<organism evidence="3">
    <name type="scientific">marine sediment metagenome</name>
    <dbReference type="NCBI Taxonomy" id="412755"/>
    <lineage>
        <taxon>unclassified sequences</taxon>
        <taxon>metagenomes</taxon>
        <taxon>ecological metagenomes</taxon>
    </lineage>
</organism>
<dbReference type="EMBL" id="LAZR01058900">
    <property type="protein sequence ID" value="KKK68937.1"/>
    <property type="molecule type" value="Genomic_DNA"/>
</dbReference>
<dbReference type="AlphaFoldDB" id="A0A0F8XIL8"/>
<dbReference type="CDD" id="cd06850">
    <property type="entry name" value="biotinyl_domain"/>
    <property type="match status" value="1"/>
</dbReference>
<evidence type="ECO:0000256" key="1">
    <source>
        <dbReference type="ARBA" id="ARBA00023267"/>
    </source>
</evidence>
<comment type="caution">
    <text evidence="3">The sequence shown here is derived from an EMBL/GenBank/DDBJ whole genome shotgun (WGS) entry which is preliminary data.</text>
</comment>